<sequence length="288" mass="31612">MIYVLLSVCCSVIVSVLLKLAKRYSIDIFQAITWNYSMAMILTWLIYRPVLNNVQGAPVSIYGSLAVLLPSLFVVIGMAVKTAGIARTDVAQRLSLFISLTAAFLLFNEAFTAWKFAGLIVGFAAILCAIPWSKQTGDRDNNGSAWIYLLVVFVGFGVIDILFKQMATFKGVPFPVSLFFAYLGSFVLSLIVLAWMVFTGRLKSPLRHIFFGWVLGVANFGNILFYLKAHQALSANPSTVFSAMNIGVITLGTIIGMVVFKEKLTTLNKIGIVLAIIAIVIITYTQTH</sequence>
<dbReference type="AlphaFoldDB" id="A0A7D4UAB8"/>
<feature type="transmembrane region" description="Helical" evidence="6">
    <location>
        <begin position="175"/>
        <end position="198"/>
    </location>
</feature>
<dbReference type="RefSeq" id="WP_173414510.1">
    <property type="nucleotide sequence ID" value="NZ_CP054139.1"/>
</dbReference>
<dbReference type="SUPFAM" id="SSF103481">
    <property type="entry name" value="Multidrug resistance efflux transporter EmrE"/>
    <property type="match status" value="1"/>
</dbReference>
<evidence type="ECO:0000256" key="5">
    <source>
        <dbReference type="ARBA" id="ARBA00023136"/>
    </source>
</evidence>
<feature type="transmembrane region" description="Helical" evidence="6">
    <location>
        <begin position="210"/>
        <end position="227"/>
    </location>
</feature>
<protein>
    <submittedName>
        <fullName evidence="7">EamA/RhaT family transporter</fullName>
    </submittedName>
</protein>
<proteinExistence type="inferred from homology"/>
<evidence type="ECO:0000256" key="3">
    <source>
        <dbReference type="ARBA" id="ARBA00022692"/>
    </source>
</evidence>
<feature type="transmembrane region" description="Helical" evidence="6">
    <location>
        <begin position="114"/>
        <end position="133"/>
    </location>
</feature>
<dbReference type="Proteomes" id="UP000505355">
    <property type="component" value="Chromosome"/>
</dbReference>
<dbReference type="Gene3D" id="1.10.3730.20">
    <property type="match status" value="1"/>
</dbReference>
<dbReference type="EMBL" id="CP054139">
    <property type="protein sequence ID" value="QKJ29818.1"/>
    <property type="molecule type" value="Genomic_DNA"/>
</dbReference>
<evidence type="ECO:0000256" key="4">
    <source>
        <dbReference type="ARBA" id="ARBA00022989"/>
    </source>
</evidence>
<dbReference type="InterPro" id="IPR037185">
    <property type="entry name" value="EmrE-like"/>
</dbReference>
<comment type="subcellular location">
    <subcellularLocation>
        <location evidence="1">Membrane</location>
        <topology evidence="1">Multi-pass membrane protein</topology>
    </subcellularLocation>
</comment>
<dbReference type="GO" id="GO:0016020">
    <property type="term" value="C:membrane"/>
    <property type="evidence" value="ECO:0007669"/>
    <property type="project" value="UniProtKB-SubCell"/>
</dbReference>
<comment type="similarity">
    <text evidence="2">Belongs to the EamA transporter family.</text>
</comment>
<keyword evidence="4 6" id="KW-1133">Transmembrane helix</keyword>
<feature type="transmembrane region" description="Helical" evidence="6">
    <location>
        <begin position="28"/>
        <end position="47"/>
    </location>
</feature>
<feature type="transmembrane region" description="Helical" evidence="6">
    <location>
        <begin position="59"/>
        <end position="78"/>
    </location>
</feature>
<dbReference type="InterPro" id="IPR050638">
    <property type="entry name" value="AA-Vitamin_Transporters"/>
</dbReference>
<reference evidence="7 8" key="1">
    <citation type="submission" date="2020-05" db="EMBL/GenBank/DDBJ databases">
        <title>Mucilaginibacter mali sp. nov.</title>
        <authorList>
            <person name="Kim H.S."/>
            <person name="Lee K.C."/>
            <person name="Suh M.K."/>
            <person name="Kim J.-S."/>
            <person name="Han K.-I."/>
            <person name="Eom M.K."/>
            <person name="Shin Y.K."/>
            <person name="Lee J.-S."/>
        </authorList>
    </citation>
    <scope>NUCLEOTIDE SEQUENCE [LARGE SCALE GENOMIC DNA]</scope>
    <source>
        <strain evidence="7 8">G2-14</strain>
    </source>
</reference>
<evidence type="ECO:0000313" key="7">
    <source>
        <dbReference type="EMBL" id="QKJ29818.1"/>
    </source>
</evidence>
<feature type="transmembrane region" description="Helical" evidence="6">
    <location>
        <begin position="145"/>
        <end position="163"/>
    </location>
</feature>
<dbReference type="PANTHER" id="PTHR32322">
    <property type="entry name" value="INNER MEMBRANE TRANSPORTER"/>
    <property type="match status" value="1"/>
</dbReference>
<feature type="transmembrane region" description="Helical" evidence="6">
    <location>
        <begin position="239"/>
        <end position="260"/>
    </location>
</feature>
<gene>
    <name evidence="7" type="ORF">HQ865_08635</name>
</gene>
<evidence type="ECO:0000313" key="8">
    <source>
        <dbReference type="Proteomes" id="UP000505355"/>
    </source>
</evidence>
<name>A0A7D4UAB8_9SPHI</name>
<keyword evidence="5 6" id="KW-0472">Membrane</keyword>
<keyword evidence="3 6" id="KW-0812">Transmembrane</keyword>
<accession>A0A7D4UAB8</accession>
<dbReference type="PANTHER" id="PTHR32322:SF2">
    <property type="entry name" value="EAMA DOMAIN-CONTAINING PROTEIN"/>
    <property type="match status" value="1"/>
</dbReference>
<evidence type="ECO:0000256" key="2">
    <source>
        <dbReference type="ARBA" id="ARBA00007362"/>
    </source>
</evidence>
<evidence type="ECO:0000256" key="1">
    <source>
        <dbReference type="ARBA" id="ARBA00004141"/>
    </source>
</evidence>
<evidence type="ECO:0000256" key="6">
    <source>
        <dbReference type="SAM" id="Phobius"/>
    </source>
</evidence>
<feature type="transmembrane region" description="Helical" evidence="6">
    <location>
        <begin position="266"/>
        <end position="285"/>
    </location>
</feature>
<dbReference type="KEGG" id="mmab:HQ865_08635"/>
<organism evidence="7 8">
    <name type="scientific">Mucilaginibacter mali</name>
    <dbReference type="NCBI Taxonomy" id="2740462"/>
    <lineage>
        <taxon>Bacteria</taxon>
        <taxon>Pseudomonadati</taxon>
        <taxon>Bacteroidota</taxon>
        <taxon>Sphingobacteriia</taxon>
        <taxon>Sphingobacteriales</taxon>
        <taxon>Sphingobacteriaceae</taxon>
        <taxon>Mucilaginibacter</taxon>
    </lineage>
</organism>
<keyword evidence="8" id="KW-1185">Reference proteome</keyword>